<protein>
    <submittedName>
        <fullName evidence="1">Uncharacterized protein</fullName>
    </submittedName>
</protein>
<dbReference type="EMBL" id="CP068393">
    <property type="protein sequence ID" value="QUC68620.1"/>
    <property type="molecule type" value="Genomic_DNA"/>
</dbReference>
<keyword evidence="2" id="KW-1185">Reference proteome</keyword>
<accession>A0AC61MZA9</accession>
<gene>
    <name evidence="1" type="ORF">JYE49_06950</name>
</gene>
<reference evidence="1" key="1">
    <citation type="submission" date="2021-01" db="EMBL/GenBank/DDBJ databases">
        <title>Complete genome sequence of Clostridiales bacterium R-7.</title>
        <authorList>
            <person name="Mahoney-Kurpe S.C."/>
            <person name="Palevich N."/>
            <person name="Koike S."/>
            <person name="Moon C.D."/>
            <person name="Attwood G.T."/>
        </authorList>
    </citation>
    <scope>NUCLEOTIDE SEQUENCE</scope>
    <source>
        <strain evidence="1">R-7</strain>
    </source>
</reference>
<organism evidence="1 2">
    <name type="scientific">Aristaeella hokkaidonensis</name>
    <dbReference type="NCBI Taxonomy" id="3046382"/>
    <lineage>
        <taxon>Bacteria</taxon>
        <taxon>Bacillati</taxon>
        <taxon>Bacillota</taxon>
        <taxon>Clostridia</taxon>
        <taxon>Eubacteriales</taxon>
        <taxon>Aristaeellaceae</taxon>
        <taxon>Aristaeella</taxon>
    </lineage>
</organism>
<sequence>MKIIAVSAVTAGGKTTAVNTVKKKLPRCASLHFDDYSFDGEVEDFHQWVLDGADYNVWDLSPLKADIEKIIRCGKYDYLLLDYPFAYRHSLIRDYIDCAVFIDTPLDIAMARRILRDMKNASADEIREEMNVYLNYARIAYVQMLKDIKPSSDYVIDGVQDLEYITMELLDIIMNRGNKK</sequence>
<dbReference type="Proteomes" id="UP000682782">
    <property type="component" value="Chromosome"/>
</dbReference>
<evidence type="ECO:0000313" key="2">
    <source>
        <dbReference type="Proteomes" id="UP000682782"/>
    </source>
</evidence>
<name>A0AC61MZA9_9FIRM</name>
<proteinExistence type="predicted"/>
<evidence type="ECO:0000313" key="1">
    <source>
        <dbReference type="EMBL" id="QUC68620.1"/>
    </source>
</evidence>